<reference evidence="2" key="1">
    <citation type="submission" date="2016-01" db="EMBL/GenBank/DDBJ databases">
        <authorList>
            <person name="Peeters Charlotte."/>
        </authorList>
    </citation>
    <scope>NUCLEOTIDE SEQUENCE [LARGE SCALE GENOMIC DNA]</scope>
</reference>
<protein>
    <submittedName>
        <fullName evidence="1">Uncharacterized protein</fullName>
    </submittedName>
</protein>
<dbReference type="Pfam" id="PF06187">
    <property type="entry name" value="DUF993"/>
    <property type="match status" value="1"/>
</dbReference>
<dbReference type="AlphaFoldDB" id="A0A158A1K3"/>
<dbReference type="Proteomes" id="UP000054624">
    <property type="component" value="Unassembled WGS sequence"/>
</dbReference>
<keyword evidence="2" id="KW-1185">Reference proteome</keyword>
<dbReference type="InterPro" id="IPR009334">
    <property type="entry name" value="DUF993"/>
</dbReference>
<accession>A0A158A1K3</accession>
<organism evidence="1 2">
    <name type="scientific">Caballeronia temeraria</name>
    <dbReference type="NCBI Taxonomy" id="1777137"/>
    <lineage>
        <taxon>Bacteria</taxon>
        <taxon>Pseudomonadati</taxon>
        <taxon>Pseudomonadota</taxon>
        <taxon>Betaproteobacteria</taxon>
        <taxon>Burkholderiales</taxon>
        <taxon>Burkholderiaceae</taxon>
        <taxon>Caballeronia</taxon>
    </lineage>
</organism>
<evidence type="ECO:0000313" key="2">
    <source>
        <dbReference type="Proteomes" id="UP000054624"/>
    </source>
</evidence>
<dbReference type="RefSeq" id="WP_082864379.1">
    <property type="nucleotide sequence ID" value="NZ_FCOI02000004.1"/>
</dbReference>
<gene>
    <name evidence="1" type="ORF">AWB76_01592</name>
</gene>
<proteinExistence type="predicted"/>
<evidence type="ECO:0000313" key="1">
    <source>
        <dbReference type="EMBL" id="SAK51704.1"/>
    </source>
</evidence>
<dbReference type="Gene3D" id="3.20.20.70">
    <property type="entry name" value="Aldolase class I"/>
    <property type="match status" value="1"/>
</dbReference>
<sequence length="43" mass="4834">MPEIRSLPSPVTLYTGDDFNYPDLVADDDRGFSHALRVTQPAR</sequence>
<name>A0A158A1K3_9BURK</name>
<dbReference type="InterPro" id="IPR013785">
    <property type="entry name" value="Aldolase_TIM"/>
</dbReference>
<dbReference type="EMBL" id="FCOI02000004">
    <property type="protein sequence ID" value="SAK51704.1"/>
    <property type="molecule type" value="Genomic_DNA"/>
</dbReference>